<sequence>MDPRVVMFTRYPEPGKAKTRLIPALGAAGAAALHRRLTERTIMAVRESGLVLEIRVTGAAVATFADWLGVADIVDQGEGDLGQRLARAAPPYPTIVIGADAPDVTPVLLRNAADALAHAPAVIGPAEDGGYWLLGLARVVPQIFEGIAWSTDAVFQQTVARLHAVGIDPVVLPELADCDRPEDLARWPDLIAP</sequence>
<dbReference type="SUPFAM" id="SSF53448">
    <property type="entry name" value="Nucleotide-diphospho-sugar transferases"/>
    <property type="match status" value="1"/>
</dbReference>
<dbReference type="PANTHER" id="PTHR36529">
    <property type="entry name" value="SLL1095 PROTEIN"/>
    <property type="match status" value="1"/>
</dbReference>
<proteinExistence type="predicted"/>
<dbReference type="Pfam" id="PF09837">
    <property type="entry name" value="DUF2064"/>
    <property type="match status" value="1"/>
</dbReference>
<dbReference type="AlphaFoldDB" id="A0A502CNU8"/>
<reference evidence="1 2" key="1">
    <citation type="journal article" date="2019" name="Environ. Microbiol.">
        <title>Species interactions and distinct microbial communities in high Arctic permafrost affected cryosols are associated with the CH4 and CO2 gas fluxes.</title>
        <authorList>
            <person name="Altshuler I."/>
            <person name="Hamel J."/>
            <person name="Turney S."/>
            <person name="Magnuson E."/>
            <person name="Levesque R."/>
            <person name="Greer C."/>
            <person name="Whyte L.G."/>
        </authorList>
    </citation>
    <scope>NUCLEOTIDE SEQUENCE [LARGE SCALE GENOMIC DNA]</scope>
    <source>
        <strain evidence="1 2">S5.1</strain>
    </source>
</reference>
<protein>
    <submittedName>
        <fullName evidence="1">Glycosyltransferase</fullName>
    </submittedName>
</protein>
<organism evidence="1 2">
    <name type="scientific">Sphingomonas oligophenolica</name>
    <dbReference type="NCBI Taxonomy" id="301154"/>
    <lineage>
        <taxon>Bacteria</taxon>
        <taxon>Pseudomonadati</taxon>
        <taxon>Pseudomonadota</taxon>
        <taxon>Alphaproteobacteria</taxon>
        <taxon>Sphingomonadales</taxon>
        <taxon>Sphingomonadaceae</taxon>
        <taxon>Sphingomonas</taxon>
    </lineage>
</organism>
<dbReference type="Proteomes" id="UP000318413">
    <property type="component" value="Unassembled WGS sequence"/>
</dbReference>
<evidence type="ECO:0000313" key="1">
    <source>
        <dbReference type="EMBL" id="TPG14324.1"/>
    </source>
</evidence>
<keyword evidence="1" id="KW-0808">Transferase</keyword>
<dbReference type="NCBIfam" id="TIGR04282">
    <property type="entry name" value="glyco_like_cofC"/>
    <property type="match status" value="1"/>
</dbReference>
<evidence type="ECO:0000313" key="2">
    <source>
        <dbReference type="Proteomes" id="UP000318413"/>
    </source>
</evidence>
<dbReference type="PANTHER" id="PTHR36529:SF1">
    <property type="entry name" value="GLYCOSYLTRANSFERASE"/>
    <property type="match status" value="1"/>
</dbReference>
<keyword evidence="2" id="KW-1185">Reference proteome</keyword>
<dbReference type="Gene3D" id="3.90.550.10">
    <property type="entry name" value="Spore Coat Polysaccharide Biosynthesis Protein SpsA, Chain A"/>
    <property type="match status" value="1"/>
</dbReference>
<gene>
    <name evidence="1" type="ORF">EAH84_03145</name>
</gene>
<dbReference type="GO" id="GO:0016740">
    <property type="term" value="F:transferase activity"/>
    <property type="evidence" value="ECO:0007669"/>
    <property type="project" value="UniProtKB-KW"/>
</dbReference>
<dbReference type="EMBL" id="RCZK01000002">
    <property type="protein sequence ID" value="TPG14324.1"/>
    <property type="molecule type" value="Genomic_DNA"/>
</dbReference>
<accession>A0A502CNU8</accession>
<comment type="caution">
    <text evidence="1">The sequence shown here is derived from an EMBL/GenBank/DDBJ whole genome shotgun (WGS) entry which is preliminary data.</text>
</comment>
<name>A0A502CNU8_9SPHN</name>
<dbReference type="InterPro" id="IPR029044">
    <property type="entry name" value="Nucleotide-diphossugar_trans"/>
</dbReference>
<dbReference type="InterPro" id="IPR018641">
    <property type="entry name" value="Trfase_1_rSAM/seldom-assoc"/>
</dbReference>
<dbReference type="OrthoDB" id="9798250at2"/>